<proteinExistence type="predicted"/>
<reference evidence="3 4" key="1">
    <citation type="submission" date="2017-04" db="EMBL/GenBank/DDBJ databases">
        <authorList>
            <person name="Afonso C.L."/>
            <person name="Miller P.J."/>
            <person name="Scott M.A."/>
            <person name="Spackman E."/>
            <person name="Goraichik I."/>
            <person name="Dimitrov K.M."/>
            <person name="Suarez D.L."/>
            <person name="Swayne D.E."/>
        </authorList>
    </citation>
    <scope>NUCLEOTIDE SEQUENCE [LARGE SCALE GENOMIC DNA]</scope>
    <source>
        <strain evidence="3 4">DSM 12555</strain>
    </source>
</reference>
<evidence type="ECO:0000256" key="1">
    <source>
        <dbReference type="SAM" id="MobiDB-lite"/>
    </source>
</evidence>
<feature type="domain" description="Phage head morphogenesis" evidence="2">
    <location>
        <begin position="93"/>
        <end position="194"/>
    </location>
</feature>
<dbReference type="NCBIfam" id="TIGR01641">
    <property type="entry name" value="phageSPP1_gp7"/>
    <property type="match status" value="1"/>
</dbReference>
<evidence type="ECO:0000259" key="2">
    <source>
        <dbReference type="Pfam" id="PF04233"/>
    </source>
</evidence>
<dbReference type="InterPro" id="IPR006528">
    <property type="entry name" value="Phage_head_morphogenesis_dom"/>
</dbReference>
<sequence length="358" mass="39832">MYKFNRMNNLQKNIKQQVTALGENEETFLGKSLYENFKDVHQQTTQYINKTTGLNIDWSYVDDKFIDSAIKQNWQGGNFSSRVWNNKDKLIKNLNKTIVNGIASGQSINTMAAQLKSAMGTGAYDALRLIRTETMHTLNNAQMESFKNAGYGKVIWLAAEDERTCEVCGELNDQSFDIDKAPDCPAHANCRCTLSADPESLNDSSDSSNSSSKSSGEDDSTNIPDDENNSENQDTNDENSGKIKGDYEDYKNQLIGLNTSDGITISDLSLHGYDRIIGDDNRKGVGINSVKDALTNPLDIKSIKIDDLGRKSKRYIGEKAEVAINPDKGNIVSVNPTSTKKAERLLKKRDENNENQIK</sequence>
<evidence type="ECO:0000313" key="3">
    <source>
        <dbReference type="EMBL" id="SMC17231.1"/>
    </source>
</evidence>
<dbReference type="Pfam" id="PF04233">
    <property type="entry name" value="Phage_Mu_F"/>
    <property type="match status" value="1"/>
</dbReference>
<name>A0A1W1X1G1_9CLOT</name>
<dbReference type="EMBL" id="FWXH01000002">
    <property type="protein sequence ID" value="SMC17231.1"/>
    <property type="molecule type" value="Genomic_DNA"/>
</dbReference>
<organism evidence="3 4">
    <name type="scientific">Clostridium acidisoli DSM 12555</name>
    <dbReference type="NCBI Taxonomy" id="1121291"/>
    <lineage>
        <taxon>Bacteria</taxon>
        <taxon>Bacillati</taxon>
        <taxon>Bacillota</taxon>
        <taxon>Clostridia</taxon>
        <taxon>Eubacteriales</taxon>
        <taxon>Clostridiaceae</taxon>
        <taxon>Clostridium</taxon>
    </lineage>
</organism>
<feature type="compositionally biased region" description="Low complexity" evidence="1">
    <location>
        <begin position="197"/>
        <end position="214"/>
    </location>
</feature>
<dbReference type="AlphaFoldDB" id="A0A1W1X1G1"/>
<feature type="region of interest" description="Disordered" evidence="1">
    <location>
        <begin position="333"/>
        <end position="358"/>
    </location>
</feature>
<feature type="compositionally biased region" description="Acidic residues" evidence="1">
    <location>
        <begin position="217"/>
        <end position="237"/>
    </location>
</feature>
<dbReference type="STRING" id="1121291.SAMN02745134_00266"/>
<accession>A0A1W1X1G1</accession>
<protein>
    <submittedName>
        <fullName evidence="3">Phage putative head morphogenesis protein, SPP1 gp7 family</fullName>
    </submittedName>
</protein>
<gene>
    <name evidence="3" type="ORF">SAMN02745134_00266</name>
</gene>
<feature type="compositionally biased region" description="Basic and acidic residues" evidence="1">
    <location>
        <begin position="340"/>
        <end position="358"/>
    </location>
</feature>
<evidence type="ECO:0000313" key="4">
    <source>
        <dbReference type="Proteomes" id="UP000192468"/>
    </source>
</evidence>
<feature type="region of interest" description="Disordered" evidence="1">
    <location>
        <begin position="196"/>
        <end position="245"/>
    </location>
</feature>
<dbReference type="Proteomes" id="UP000192468">
    <property type="component" value="Unassembled WGS sequence"/>
</dbReference>
<keyword evidence="4" id="KW-1185">Reference proteome</keyword>